<reference evidence="2" key="1">
    <citation type="submission" date="2014-11" db="EMBL/GenBank/DDBJ databases">
        <authorList>
            <person name="Amaro Gonzalez C."/>
        </authorList>
    </citation>
    <scope>NUCLEOTIDE SEQUENCE</scope>
</reference>
<feature type="compositionally biased region" description="Basic residues" evidence="1">
    <location>
        <begin position="23"/>
        <end position="41"/>
    </location>
</feature>
<reference evidence="2" key="2">
    <citation type="journal article" date="2015" name="Fish Shellfish Immunol.">
        <title>Early steps in the European eel (Anguilla anguilla)-Vibrio vulnificus interaction in the gills: Role of the RtxA13 toxin.</title>
        <authorList>
            <person name="Callol A."/>
            <person name="Pajuelo D."/>
            <person name="Ebbesson L."/>
            <person name="Teles M."/>
            <person name="MacKenzie S."/>
            <person name="Amaro C."/>
        </authorList>
    </citation>
    <scope>NUCLEOTIDE SEQUENCE</scope>
</reference>
<sequence>MAKAGGQTHTTGIPAAFADAAKLKHLHHHHHHQRHHHHSHPQSRLLREEHQDSFTNKREAKLNS</sequence>
<name>A0A0E9WZY5_ANGAN</name>
<proteinExistence type="predicted"/>
<protein>
    <submittedName>
        <fullName evidence="2">Uncharacterized protein</fullName>
    </submittedName>
</protein>
<evidence type="ECO:0000313" key="2">
    <source>
        <dbReference type="EMBL" id="JAH95899.1"/>
    </source>
</evidence>
<dbReference type="AlphaFoldDB" id="A0A0E9WZY5"/>
<feature type="compositionally biased region" description="Basic and acidic residues" evidence="1">
    <location>
        <begin position="45"/>
        <end position="64"/>
    </location>
</feature>
<dbReference type="EMBL" id="GBXM01012678">
    <property type="protein sequence ID" value="JAH95899.1"/>
    <property type="molecule type" value="Transcribed_RNA"/>
</dbReference>
<feature type="region of interest" description="Disordered" evidence="1">
    <location>
        <begin position="1"/>
        <end position="64"/>
    </location>
</feature>
<accession>A0A0E9WZY5</accession>
<organism evidence="2">
    <name type="scientific">Anguilla anguilla</name>
    <name type="common">European freshwater eel</name>
    <name type="synonym">Muraena anguilla</name>
    <dbReference type="NCBI Taxonomy" id="7936"/>
    <lineage>
        <taxon>Eukaryota</taxon>
        <taxon>Metazoa</taxon>
        <taxon>Chordata</taxon>
        <taxon>Craniata</taxon>
        <taxon>Vertebrata</taxon>
        <taxon>Euteleostomi</taxon>
        <taxon>Actinopterygii</taxon>
        <taxon>Neopterygii</taxon>
        <taxon>Teleostei</taxon>
        <taxon>Anguilliformes</taxon>
        <taxon>Anguillidae</taxon>
        <taxon>Anguilla</taxon>
    </lineage>
</organism>
<evidence type="ECO:0000256" key="1">
    <source>
        <dbReference type="SAM" id="MobiDB-lite"/>
    </source>
</evidence>